<organism evidence="5 6">
    <name type="scientific">Acrocarpospora corrugata</name>
    <dbReference type="NCBI Taxonomy" id="35763"/>
    <lineage>
        <taxon>Bacteria</taxon>
        <taxon>Bacillati</taxon>
        <taxon>Actinomycetota</taxon>
        <taxon>Actinomycetes</taxon>
        <taxon>Streptosporangiales</taxon>
        <taxon>Streptosporangiaceae</taxon>
        <taxon>Acrocarpospora</taxon>
    </lineage>
</organism>
<accession>A0A5M3VWF1</accession>
<dbReference type="AlphaFoldDB" id="A0A5M3VWF1"/>
<proteinExistence type="inferred from homology"/>
<dbReference type="PANTHER" id="PTHR46847:SF1">
    <property type="entry name" value="D-ALLOSE-BINDING PERIPLASMIC PROTEIN-RELATED"/>
    <property type="match status" value="1"/>
</dbReference>
<evidence type="ECO:0000256" key="3">
    <source>
        <dbReference type="ARBA" id="ARBA00022729"/>
    </source>
</evidence>
<dbReference type="Proteomes" id="UP000334990">
    <property type="component" value="Unassembled WGS sequence"/>
</dbReference>
<dbReference type="InterPro" id="IPR025997">
    <property type="entry name" value="SBP_2_dom"/>
</dbReference>
<evidence type="ECO:0000259" key="4">
    <source>
        <dbReference type="Pfam" id="PF13407"/>
    </source>
</evidence>
<feature type="domain" description="Periplasmic binding protein" evidence="4">
    <location>
        <begin position="15"/>
        <end position="92"/>
    </location>
</feature>
<keyword evidence="6" id="KW-1185">Reference proteome</keyword>
<evidence type="ECO:0000256" key="2">
    <source>
        <dbReference type="ARBA" id="ARBA00007639"/>
    </source>
</evidence>
<dbReference type="GO" id="GO:0030246">
    <property type="term" value="F:carbohydrate binding"/>
    <property type="evidence" value="ECO:0007669"/>
    <property type="project" value="UniProtKB-ARBA"/>
</dbReference>
<dbReference type="GO" id="GO:0030313">
    <property type="term" value="C:cell envelope"/>
    <property type="evidence" value="ECO:0007669"/>
    <property type="project" value="UniProtKB-SubCell"/>
</dbReference>
<name>A0A5M3VWF1_9ACTN</name>
<dbReference type="Gene3D" id="3.40.50.2300">
    <property type="match status" value="1"/>
</dbReference>
<reference evidence="5 6" key="1">
    <citation type="submission" date="2019-10" db="EMBL/GenBank/DDBJ databases">
        <title>Whole genome shotgun sequence of Acrocarpospora corrugata NBRC 13972.</title>
        <authorList>
            <person name="Ichikawa N."/>
            <person name="Kimura A."/>
            <person name="Kitahashi Y."/>
            <person name="Komaki H."/>
            <person name="Oguchi A."/>
        </authorList>
    </citation>
    <scope>NUCLEOTIDE SEQUENCE [LARGE SCALE GENOMIC DNA]</scope>
    <source>
        <strain evidence="5 6">NBRC 13972</strain>
    </source>
</reference>
<dbReference type="PANTHER" id="PTHR46847">
    <property type="entry name" value="D-ALLOSE-BINDING PERIPLASMIC PROTEIN-RELATED"/>
    <property type="match status" value="1"/>
</dbReference>
<sequence>MGPGHCDDSSVPAGQRIDAIFCTNDEMALGAVDAVQKHSGPSDIVIIGVDGIPEALATIDTGTTHFRATIVQSTRRAAEVAVDALMRMRAGERVPAELTLPAIWHPMR</sequence>
<evidence type="ECO:0000313" key="6">
    <source>
        <dbReference type="Proteomes" id="UP000334990"/>
    </source>
</evidence>
<dbReference type="Pfam" id="PF13407">
    <property type="entry name" value="Peripla_BP_4"/>
    <property type="match status" value="1"/>
</dbReference>
<dbReference type="InterPro" id="IPR028082">
    <property type="entry name" value="Peripla_BP_I"/>
</dbReference>
<dbReference type="SUPFAM" id="SSF53822">
    <property type="entry name" value="Periplasmic binding protein-like I"/>
    <property type="match status" value="1"/>
</dbReference>
<keyword evidence="3" id="KW-0732">Signal</keyword>
<comment type="subcellular location">
    <subcellularLocation>
        <location evidence="1">Cell envelope</location>
    </subcellularLocation>
</comment>
<comment type="similarity">
    <text evidence="2">Belongs to the bacterial solute-binding protein 2 family.</text>
</comment>
<dbReference type="EMBL" id="BLAD01000037">
    <property type="protein sequence ID" value="GER98727.1"/>
    <property type="molecule type" value="Genomic_DNA"/>
</dbReference>
<evidence type="ECO:0000256" key="1">
    <source>
        <dbReference type="ARBA" id="ARBA00004196"/>
    </source>
</evidence>
<protein>
    <recommendedName>
        <fullName evidence="4">Periplasmic binding protein domain-containing protein</fullName>
    </recommendedName>
</protein>
<evidence type="ECO:0000313" key="5">
    <source>
        <dbReference type="EMBL" id="GER98727.1"/>
    </source>
</evidence>
<gene>
    <name evidence="5" type="ORF">Acor_07900</name>
</gene>
<comment type="caution">
    <text evidence="5">The sequence shown here is derived from an EMBL/GenBank/DDBJ whole genome shotgun (WGS) entry which is preliminary data.</text>
</comment>